<reference evidence="2" key="1">
    <citation type="submission" date="2021-01" db="EMBL/GenBank/DDBJ databases">
        <title>Whole genome shotgun sequence of Actinoplanes capillaceus NBRC 16408.</title>
        <authorList>
            <person name="Komaki H."/>
            <person name="Tamura T."/>
        </authorList>
    </citation>
    <scope>NUCLEOTIDE SEQUENCE [LARGE SCALE GENOMIC DNA]</scope>
    <source>
        <strain evidence="2">NBRC 16408</strain>
    </source>
</reference>
<comment type="caution">
    <text evidence="2">The sequence shown here is derived from an EMBL/GenBank/DDBJ whole genome shotgun (WGS) entry which is preliminary data.</text>
</comment>
<evidence type="ECO:0000256" key="1">
    <source>
        <dbReference type="SAM" id="MobiDB-lite"/>
    </source>
</evidence>
<evidence type="ECO:0000313" key="2">
    <source>
        <dbReference type="EMBL" id="GID45478.1"/>
    </source>
</evidence>
<protein>
    <submittedName>
        <fullName evidence="2">Uncharacterized protein</fullName>
    </submittedName>
</protein>
<sequence>MGEEQVELAFDGGEAGARPGPVPGGVAELGAHENEEDHDKRHQKEKYVHSRMVTPDRPRHR</sequence>
<proteinExistence type="predicted"/>
<feature type="region of interest" description="Disordered" evidence="1">
    <location>
        <begin position="1"/>
        <end position="61"/>
    </location>
</feature>
<name>A0ABQ3WGV4_9ACTN</name>
<gene>
    <name evidence="2" type="ORF">Aca07nite_27530</name>
</gene>
<accession>A0ABQ3WGV4</accession>
<organism evidence="2">
    <name type="scientific">Actinoplanes campanulatus</name>
    <dbReference type="NCBI Taxonomy" id="113559"/>
    <lineage>
        <taxon>Bacteria</taxon>
        <taxon>Bacillati</taxon>
        <taxon>Actinomycetota</taxon>
        <taxon>Actinomycetes</taxon>
        <taxon>Micromonosporales</taxon>
        <taxon>Micromonosporaceae</taxon>
        <taxon>Actinoplanes</taxon>
    </lineage>
</organism>
<dbReference type="EMBL" id="BOMF01000053">
    <property type="protein sequence ID" value="GID45478.1"/>
    <property type="molecule type" value="Genomic_DNA"/>
</dbReference>
<feature type="compositionally biased region" description="Low complexity" evidence="1">
    <location>
        <begin position="16"/>
        <end position="28"/>
    </location>
</feature>
<feature type="compositionally biased region" description="Basic and acidic residues" evidence="1">
    <location>
        <begin position="30"/>
        <end position="61"/>
    </location>
</feature>